<dbReference type="InterPro" id="IPR050763">
    <property type="entry name" value="ABC_transporter_ATP-binding"/>
</dbReference>
<dbReference type="InterPro" id="IPR003593">
    <property type="entry name" value="AAA+_ATPase"/>
</dbReference>
<dbReference type="SMART" id="SM00382">
    <property type="entry name" value="AAA"/>
    <property type="match status" value="1"/>
</dbReference>
<evidence type="ECO:0000313" key="6">
    <source>
        <dbReference type="EMBL" id="MPM56770.1"/>
    </source>
</evidence>
<keyword evidence="4 6" id="KW-0067">ATP-binding</keyword>
<dbReference type="Pfam" id="PF00005">
    <property type="entry name" value="ABC_tran"/>
    <property type="match status" value="1"/>
</dbReference>
<sequence>MKRGMALSNIVIENLSKSYGKLKVLDNISMEIPKGNFGLLGPNGAGKTTLMRTLTTLLDIEKGNISYENIEWKNKNKVKEIIGYLPQEFSLYKNVKLYDVIYYLANLKGIKKNNIDEEVIRVLELTKLNEHKNKKIRELSGGMLRRAGIAQALIGNPKILIIDEPTAGLDPERRIEFRNLINELSGEITLIISTHIVEDLEATCENICVLDKGKILFKGRVEELKNRAQGHIFEGIFNKEKFKDVEKLIHVINIRYEGNKINARFVSHEELSKYENSIVEVKPTLEDAYFYLRKLKNEE</sequence>
<dbReference type="InterPro" id="IPR017871">
    <property type="entry name" value="ABC_transporter-like_CS"/>
</dbReference>
<dbReference type="PROSITE" id="PS50893">
    <property type="entry name" value="ABC_TRANSPORTER_2"/>
    <property type="match status" value="1"/>
</dbReference>
<evidence type="ECO:0000256" key="2">
    <source>
        <dbReference type="ARBA" id="ARBA00022448"/>
    </source>
</evidence>
<dbReference type="GO" id="GO:0016887">
    <property type="term" value="F:ATP hydrolysis activity"/>
    <property type="evidence" value="ECO:0007669"/>
    <property type="project" value="InterPro"/>
</dbReference>
<feature type="domain" description="ABC transporter" evidence="5">
    <location>
        <begin position="10"/>
        <end position="237"/>
    </location>
</feature>
<evidence type="ECO:0000256" key="3">
    <source>
        <dbReference type="ARBA" id="ARBA00022741"/>
    </source>
</evidence>
<comment type="similarity">
    <text evidence="1">Belongs to the ABC transporter superfamily.</text>
</comment>
<dbReference type="GO" id="GO:0005524">
    <property type="term" value="F:ATP binding"/>
    <property type="evidence" value="ECO:0007669"/>
    <property type="project" value="UniProtKB-KW"/>
</dbReference>
<dbReference type="EMBL" id="VSSQ01015923">
    <property type="protein sequence ID" value="MPM56770.1"/>
    <property type="molecule type" value="Genomic_DNA"/>
</dbReference>
<dbReference type="PANTHER" id="PTHR42711:SF5">
    <property type="entry name" value="ABC TRANSPORTER ATP-BINDING PROTEIN NATA"/>
    <property type="match status" value="1"/>
</dbReference>
<accession>A0A645AUH1</accession>
<evidence type="ECO:0000256" key="1">
    <source>
        <dbReference type="ARBA" id="ARBA00005417"/>
    </source>
</evidence>
<dbReference type="PANTHER" id="PTHR42711">
    <property type="entry name" value="ABC TRANSPORTER ATP-BINDING PROTEIN"/>
    <property type="match status" value="1"/>
</dbReference>
<protein>
    <submittedName>
        <fullName evidence="6">Vitamin B12 import ATP-binding protein BtuD</fullName>
    </submittedName>
</protein>
<name>A0A645AUH1_9ZZZZ</name>
<dbReference type="PROSITE" id="PS00211">
    <property type="entry name" value="ABC_TRANSPORTER_1"/>
    <property type="match status" value="1"/>
</dbReference>
<gene>
    <name evidence="6" type="primary">btuD_221</name>
    <name evidence="6" type="ORF">SDC9_103584</name>
</gene>
<dbReference type="SUPFAM" id="SSF52540">
    <property type="entry name" value="P-loop containing nucleoside triphosphate hydrolases"/>
    <property type="match status" value="1"/>
</dbReference>
<evidence type="ECO:0000259" key="5">
    <source>
        <dbReference type="PROSITE" id="PS50893"/>
    </source>
</evidence>
<dbReference type="AlphaFoldDB" id="A0A645AUH1"/>
<comment type="caution">
    <text evidence="6">The sequence shown here is derived from an EMBL/GenBank/DDBJ whole genome shotgun (WGS) entry which is preliminary data.</text>
</comment>
<dbReference type="Gene3D" id="3.40.50.300">
    <property type="entry name" value="P-loop containing nucleotide triphosphate hydrolases"/>
    <property type="match status" value="1"/>
</dbReference>
<keyword evidence="3" id="KW-0547">Nucleotide-binding</keyword>
<keyword evidence="2" id="KW-0813">Transport</keyword>
<reference evidence="6" key="1">
    <citation type="submission" date="2019-08" db="EMBL/GenBank/DDBJ databases">
        <authorList>
            <person name="Kucharzyk K."/>
            <person name="Murdoch R.W."/>
            <person name="Higgins S."/>
            <person name="Loffler F."/>
        </authorList>
    </citation>
    <scope>NUCLEOTIDE SEQUENCE</scope>
</reference>
<evidence type="ECO:0000256" key="4">
    <source>
        <dbReference type="ARBA" id="ARBA00022840"/>
    </source>
</evidence>
<proteinExistence type="inferred from homology"/>
<dbReference type="InterPro" id="IPR003439">
    <property type="entry name" value="ABC_transporter-like_ATP-bd"/>
</dbReference>
<dbReference type="InterPro" id="IPR027417">
    <property type="entry name" value="P-loop_NTPase"/>
</dbReference>
<organism evidence="6">
    <name type="scientific">bioreactor metagenome</name>
    <dbReference type="NCBI Taxonomy" id="1076179"/>
    <lineage>
        <taxon>unclassified sequences</taxon>
        <taxon>metagenomes</taxon>
        <taxon>ecological metagenomes</taxon>
    </lineage>
</organism>